<reference evidence="5 6" key="1">
    <citation type="submission" date="2014-04" db="EMBL/GenBank/DDBJ databases">
        <title>Evolutionary Origins and Diversification of the Mycorrhizal Mutualists.</title>
        <authorList>
            <consortium name="DOE Joint Genome Institute"/>
            <consortium name="Mycorrhizal Genomics Consortium"/>
            <person name="Kohler A."/>
            <person name="Kuo A."/>
            <person name="Nagy L.G."/>
            <person name="Floudas D."/>
            <person name="Copeland A."/>
            <person name="Barry K.W."/>
            <person name="Cichocki N."/>
            <person name="Veneault-Fourrey C."/>
            <person name="LaButti K."/>
            <person name="Lindquist E.A."/>
            <person name="Lipzen A."/>
            <person name="Lundell T."/>
            <person name="Morin E."/>
            <person name="Murat C."/>
            <person name="Riley R."/>
            <person name="Ohm R."/>
            <person name="Sun H."/>
            <person name="Tunlid A."/>
            <person name="Henrissat B."/>
            <person name="Grigoriev I.V."/>
            <person name="Hibbett D.S."/>
            <person name="Martin F."/>
        </authorList>
    </citation>
    <scope>NUCLEOTIDE SEQUENCE [LARGE SCALE GENOMIC DNA]</scope>
    <source>
        <strain evidence="5 6">MD-312</strain>
    </source>
</reference>
<comment type="similarity">
    <text evidence="3">Belongs to the acetyltransferase family. ARD1 subfamily.</text>
</comment>
<dbReference type="AlphaFoldDB" id="A0A0C9VQI1"/>
<feature type="domain" description="N-acetyltransferase" evidence="4">
    <location>
        <begin position="1"/>
        <end position="128"/>
    </location>
</feature>
<dbReference type="PANTHER" id="PTHR23091">
    <property type="entry name" value="N-TERMINAL ACETYLTRANSFERASE"/>
    <property type="match status" value="1"/>
</dbReference>
<dbReference type="PROSITE" id="PS51186">
    <property type="entry name" value="GNAT"/>
    <property type="match status" value="1"/>
</dbReference>
<dbReference type="Pfam" id="PF00583">
    <property type="entry name" value="Acetyltransf_1"/>
    <property type="match status" value="1"/>
</dbReference>
<dbReference type="SUPFAM" id="SSF55729">
    <property type="entry name" value="Acyl-CoA N-acyltransferases (Nat)"/>
    <property type="match status" value="1"/>
</dbReference>
<name>A0A0C9VQI1_9AGAM</name>
<dbReference type="InterPro" id="IPR045047">
    <property type="entry name" value="Ard1-like"/>
</dbReference>
<keyword evidence="6" id="KW-1185">Reference proteome</keyword>
<dbReference type="PANTHER" id="PTHR23091:SF4">
    <property type="entry name" value="N-TERMINAL AMINO-ACID N(ALPHA)-ACETYLTRANSFERASE NATA"/>
    <property type="match status" value="1"/>
</dbReference>
<evidence type="ECO:0000259" key="4">
    <source>
        <dbReference type="PROSITE" id="PS51186"/>
    </source>
</evidence>
<sequence length="170" mass="19587">MRFWAYSSITWPEVSFLAEDENGKIVGYVLSSVELAEDYSRSWVGHINSLSVLRTYRRLGLANRLMDMSREAMMRASVQIEYIQLHVRRSNRAALSLYRDKLGYKFHRVEAKYYGDGEDAFSMRLPIRSGRPRVRQRRTWVAILAGYIISSPGRLAKTATRCVKGINSVS</sequence>
<dbReference type="GO" id="GO:0031415">
    <property type="term" value="C:NatA complex"/>
    <property type="evidence" value="ECO:0007669"/>
    <property type="project" value="InterPro"/>
</dbReference>
<dbReference type="Gene3D" id="3.40.630.30">
    <property type="match status" value="1"/>
</dbReference>
<dbReference type="InterPro" id="IPR016181">
    <property type="entry name" value="Acyl_CoA_acyltransferase"/>
</dbReference>
<protein>
    <recommendedName>
        <fullName evidence="4">N-acetyltransferase domain-containing protein</fullName>
    </recommendedName>
</protein>
<dbReference type="HOGENOM" id="CLU_013985_7_2_1"/>
<evidence type="ECO:0000313" key="6">
    <source>
        <dbReference type="Proteomes" id="UP000053820"/>
    </source>
</evidence>
<keyword evidence="2" id="KW-0012">Acyltransferase</keyword>
<keyword evidence="1" id="KW-0808">Transferase</keyword>
<organism evidence="5 6">
    <name type="scientific">Hydnomerulius pinastri MD-312</name>
    <dbReference type="NCBI Taxonomy" id="994086"/>
    <lineage>
        <taxon>Eukaryota</taxon>
        <taxon>Fungi</taxon>
        <taxon>Dikarya</taxon>
        <taxon>Basidiomycota</taxon>
        <taxon>Agaricomycotina</taxon>
        <taxon>Agaricomycetes</taxon>
        <taxon>Agaricomycetidae</taxon>
        <taxon>Boletales</taxon>
        <taxon>Boletales incertae sedis</taxon>
        <taxon>Leucogyrophana</taxon>
    </lineage>
</organism>
<dbReference type="GO" id="GO:1990189">
    <property type="term" value="F:protein N-terminal-serine acetyltransferase activity"/>
    <property type="evidence" value="ECO:0007669"/>
    <property type="project" value="TreeGrafter"/>
</dbReference>
<evidence type="ECO:0000256" key="3">
    <source>
        <dbReference type="ARBA" id="ARBA00025786"/>
    </source>
</evidence>
<accession>A0A0C9VQI1</accession>
<dbReference type="CDD" id="cd04301">
    <property type="entry name" value="NAT_SF"/>
    <property type="match status" value="1"/>
</dbReference>
<gene>
    <name evidence="5" type="ORF">HYDPIDRAFT_117896</name>
</gene>
<evidence type="ECO:0000313" key="5">
    <source>
        <dbReference type="EMBL" id="KIJ59985.1"/>
    </source>
</evidence>
<dbReference type="InterPro" id="IPR000182">
    <property type="entry name" value="GNAT_dom"/>
</dbReference>
<dbReference type="OrthoDB" id="25586at2759"/>
<dbReference type="Proteomes" id="UP000053820">
    <property type="component" value="Unassembled WGS sequence"/>
</dbReference>
<dbReference type="EMBL" id="KN839878">
    <property type="protein sequence ID" value="KIJ59985.1"/>
    <property type="molecule type" value="Genomic_DNA"/>
</dbReference>
<proteinExistence type="inferred from homology"/>
<evidence type="ECO:0000256" key="1">
    <source>
        <dbReference type="ARBA" id="ARBA00022679"/>
    </source>
</evidence>
<evidence type="ECO:0000256" key="2">
    <source>
        <dbReference type="ARBA" id="ARBA00023315"/>
    </source>
</evidence>
<dbReference type="GO" id="GO:1990190">
    <property type="term" value="F:protein-N-terminal-glutamate acetyltransferase activity"/>
    <property type="evidence" value="ECO:0007669"/>
    <property type="project" value="TreeGrafter"/>
</dbReference>